<dbReference type="Gene3D" id="6.10.250.2670">
    <property type="match status" value="1"/>
</dbReference>
<keyword evidence="3" id="KW-1185">Reference proteome</keyword>
<proteinExistence type="predicted"/>
<feature type="region of interest" description="Disordered" evidence="1">
    <location>
        <begin position="86"/>
        <end position="268"/>
    </location>
</feature>
<comment type="caution">
    <text evidence="2">The sequence shown here is derived from an EMBL/GenBank/DDBJ whole genome shotgun (WGS) entry which is preliminary data.</text>
</comment>
<evidence type="ECO:0000313" key="2">
    <source>
        <dbReference type="EMBL" id="CAB3996871.1"/>
    </source>
</evidence>
<dbReference type="EMBL" id="CACRXK020002966">
    <property type="protein sequence ID" value="CAB3996871.1"/>
    <property type="molecule type" value="Genomic_DNA"/>
</dbReference>
<evidence type="ECO:0000256" key="1">
    <source>
        <dbReference type="SAM" id="MobiDB-lite"/>
    </source>
</evidence>
<feature type="compositionally biased region" description="Low complexity" evidence="1">
    <location>
        <begin position="112"/>
        <end position="123"/>
    </location>
</feature>
<evidence type="ECO:0000313" key="3">
    <source>
        <dbReference type="Proteomes" id="UP001152795"/>
    </source>
</evidence>
<dbReference type="AlphaFoldDB" id="A0A7D9DY14"/>
<name>A0A7D9DY14_PARCT</name>
<gene>
    <name evidence="2" type="ORF">PACLA_8A009300</name>
</gene>
<protein>
    <submittedName>
        <fullName evidence="2">Uncharacterized protein</fullName>
    </submittedName>
</protein>
<feature type="compositionally biased region" description="Polar residues" evidence="1">
    <location>
        <begin position="197"/>
        <end position="215"/>
    </location>
</feature>
<reference evidence="2" key="1">
    <citation type="submission" date="2020-04" db="EMBL/GenBank/DDBJ databases">
        <authorList>
            <person name="Alioto T."/>
            <person name="Alioto T."/>
            <person name="Gomez Garrido J."/>
        </authorList>
    </citation>
    <scope>NUCLEOTIDE SEQUENCE</scope>
    <source>
        <strain evidence="2">A484AB</strain>
    </source>
</reference>
<dbReference type="Proteomes" id="UP001152795">
    <property type="component" value="Unassembled WGS sequence"/>
</dbReference>
<accession>A0A7D9DY14</accession>
<feature type="region of interest" description="Disordered" evidence="1">
    <location>
        <begin position="36"/>
        <end position="65"/>
    </location>
</feature>
<sequence>MAQLRRYNNVLPPYLGSHNVNGNSERVEQREKAKIARVQTSDVEMNKNPAGPLFPPPRKVSDPSDEITKTIKKSLGEYSNFMKIMNQDVSREKTPGQSCVGVMPVPATPTESKTLSFPSTTTKTKPKDKPSNSTQEKHKGNAGVEKLDQKAKLDQKHKPSSDSSRHKPLKLGEKLNDKKDNKDPKVVNKISLEKYKSNQASVGEKSNTLPLNKQKTGVREDGATNNKNQELDKEVEKVVKKEETSDNSHQEATKMEKPKLPPLELPAR</sequence>
<organism evidence="2 3">
    <name type="scientific">Paramuricea clavata</name>
    <name type="common">Red gorgonian</name>
    <name type="synonym">Violescent sea-whip</name>
    <dbReference type="NCBI Taxonomy" id="317549"/>
    <lineage>
        <taxon>Eukaryota</taxon>
        <taxon>Metazoa</taxon>
        <taxon>Cnidaria</taxon>
        <taxon>Anthozoa</taxon>
        <taxon>Octocorallia</taxon>
        <taxon>Malacalcyonacea</taxon>
        <taxon>Plexauridae</taxon>
        <taxon>Paramuricea</taxon>
    </lineage>
</organism>
<feature type="compositionally biased region" description="Basic and acidic residues" evidence="1">
    <location>
        <begin position="125"/>
        <end position="196"/>
    </location>
</feature>
<feature type="compositionally biased region" description="Basic and acidic residues" evidence="1">
    <location>
        <begin position="229"/>
        <end position="259"/>
    </location>
</feature>